<evidence type="ECO:0000256" key="1">
    <source>
        <dbReference type="SAM" id="MobiDB-lite"/>
    </source>
</evidence>
<evidence type="ECO:0000313" key="2">
    <source>
        <dbReference type="EMBL" id="EKX64429.1"/>
    </source>
</evidence>
<dbReference type="Proteomes" id="UP000010411">
    <property type="component" value="Unassembled WGS sequence"/>
</dbReference>
<dbReference type="AlphaFoldDB" id="L1KV65"/>
<gene>
    <name evidence="2" type="ORF">STRIP9103_01068</name>
</gene>
<feature type="region of interest" description="Disordered" evidence="1">
    <location>
        <begin position="131"/>
        <end position="150"/>
    </location>
</feature>
<accession>L1KV65</accession>
<proteinExistence type="predicted"/>
<evidence type="ECO:0000313" key="3">
    <source>
        <dbReference type="Proteomes" id="UP000010411"/>
    </source>
</evidence>
<name>L1KV65_9ACTN</name>
<protein>
    <submittedName>
        <fullName evidence="2">Uncharacterized protein</fullName>
    </submittedName>
</protein>
<sequence length="150" mass="16340">MSAVPSRNWRVCSPGSAGLATGTYTVSSAMSRMGMSGKWRRLCSYCTTVSARVSYGLPVPVQVSFSQPSAWKRTRVRWVSQPGQRVGSVLRPPQRAHHWRTCSGRWSSGEGGGHQLLLPARMSSNQVRSRAVSCSARPGARVKASARAHR</sequence>
<comment type="caution">
    <text evidence="2">The sequence shown here is derived from an EMBL/GenBank/DDBJ whole genome shotgun (WGS) entry which is preliminary data.</text>
</comment>
<dbReference type="EMBL" id="AEJC01000372">
    <property type="protein sequence ID" value="EKX64429.1"/>
    <property type="molecule type" value="Genomic_DNA"/>
</dbReference>
<keyword evidence="3" id="KW-1185">Reference proteome</keyword>
<organism evidence="2 3">
    <name type="scientific">Streptomyces ipomoeae 91-03</name>
    <dbReference type="NCBI Taxonomy" id="698759"/>
    <lineage>
        <taxon>Bacteria</taxon>
        <taxon>Bacillati</taxon>
        <taxon>Actinomycetota</taxon>
        <taxon>Actinomycetes</taxon>
        <taxon>Kitasatosporales</taxon>
        <taxon>Streptomycetaceae</taxon>
        <taxon>Streptomyces</taxon>
    </lineage>
</organism>
<reference evidence="2 3" key="1">
    <citation type="submission" date="2012-11" db="EMBL/GenBank/DDBJ databases">
        <authorList>
            <person name="Huguet-Tapia J.C."/>
            <person name="Durkin A.S."/>
            <person name="Pettis G.S."/>
            <person name="Badger J.H."/>
        </authorList>
    </citation>
    <scope>NUCLEOTIDE SEQUENCE [LARGE SCALE GENOMIC DNA]</scope>
    <source>
        <strain evidence="2 3">91-03</strain>
    </source>
</reference>